<dbReference type="EMBL" id="LIUF01000008">
    <property type="protein sequence ID" value="KOX91604.1"/>
    <property type="molecule type" value="Genomic_DNA"/>
</dbReference>
<gene>
    <name evidence="6" type="ORF">AMS69_17950</name>
</gene>
<feature type="coiled-coil region" evidence="3">
    <location>
        <begin position="117"/>
        <end position="153"/>
    </location>
</feature>
<feature type="compositionally biased region" description="Polar residues" evidence="4">
    <location>
        <begin position="9"/>
        <end position="21"/>
    </location>
</feature>
<dbReference type="RefSeq" id="WP_053969414.1">
    <property type="nucleotide sequence ID" value="NZ_LIUF01000008.1"/>
</dbReference>
<evidence type="ECO:0000313" key="7">
    <source>
        <dbReference type="Proteomes" id="UP000037729"/>
    </source>
</evidence>
<reference evidence="6 7" key="1">
    <citation type="submission" date="2015-08" db="EMBL/GenBank/DDBJ databases">
        <title>Genomes of Isolates from Cabo Rojo, PR.</title>
        <authorList>
            <person name="Sanchez-Nieves R.L."/>
            <person name="Montalvo-Rodriguez R."/>
        </authorList>
    </citation>
    <scope>NUCLEOTIDE SEQUENCE [LARGE SCALE GENOMIC DNA]</scope>
    <source>
        <strain evidence="6 7">SL3</strain>
    </source>
</reference>
<dbReference type="PANTHER" id="PTHR30461:SF2">
    <property type="entry name" value="SERINE RECOMBINASE PINE-RELATED"/>
    <property type="match status" value="1"/>
</dbReference>
<dbReference type="PATRIC" id="fig|1705562.3.peg.2075"/>
<dbReference type="Gene3D" id="3.40.50.1390">
    <property type="entry name" value="Resolvase, N-terminal catalytic domain"/>
    <property type="match status" value="1"/>
</dbReference>
<protein>
    <recommendedName>
        <fullName evidence="5">Resolvase/invertase-type recombinase catalytic domain-containing protein</fullName>
    </recommendedName>
</protein>
<comment type="caution">
    <text evidence="6">The sequence shown here is derived from an EMBL/GenBank/DDBJ whole genome shotgun (WGS) entry which is preliminary data.</text>
</comment>
<dbReference type="Proteomes" id="UP000037729">
    <property type="component" value="Unassembled WGS sequence"/>
</dbReference>
<dbReference type="InterPro" id="IPR050639">
    <property type="entry name" value="SSR_resolvase"/>
</dbReference>
<dbReference type="GO" id="GO:0000150">
    <property type="term" value="F:DNA strand exchange activity"/>
    <property type="evidence" value="ECO:0007669"/>
    <property type="project" value="InterPro"/>
</dbReference>
<dbReference type="SUPFAM" id="SSF53041">
    <property type="entry name" value="Resolvase-like"/>
    <property type="match status" value="1"/>
</dbReference>
<dbReference type="STRING" id="1705562.AMS69_17950"/>
<dbReference type="AlphaFoldDB" id="A0A0N0BMV7"/>
<dbReference type="OrthoDB" id="275273at2157"/>
<proteinExistence type="predicted"/>
<feature type="domain" description="Resolvase/invertase-type recombinase catalytic" evidence="5">
    <location>
        <begin position="3"/>
        <end position="150"/>
    </location>
</feature>
<dbReference type="Pfam" id="PF00239">
    <property type="entry name" value="Resolvase"/>
    <property type="match status" value="1"/>
</dbReference>
<keyword evidence="3" id="KW-0175">Coiled coil</keyword>
<keyword evidence="2" id="KW-0233">DNA recombination</keyword>
<organism evidence="6 7">
    <name type="scientific">Haloarcula rubripromontorii</name>
    <dbReference type="NCBI Taxonomy" id="1705562"/>
    <lineage>
        <taxon>Archaea</taxon>
        <taxon>Methanobacteriati</taxon>
        <taxon>Methanobacteriota</taxon>
        <taxon>Stenosarchaea group</taxon>
        <taxon>Halobacteria</taxon>
        <taxon>Halobacteriales</taxon>
        <taxon>Haloarculaceae</taxon>
        <taxon>Haloarcula</taxon>
    </lineage>
</organism>
<evidence type="ECO:0000256" key="3">
    <source>
        <dbReference type="SAM" id="Coils"/>
    </source>
</evidence>
<dbReference type="GO" id="GO:0003677">
    <property type="term" value="F:DNA binding"/>
    <property type="evidence" value="ECO:0007669"/>
    <property type="project" value="UniProtKB-KW"/>
</dbReference>
<dbReference type="InterPro" id="IPR036162">
    <property type="entry name" value="Resolvase-like_N_sf"/>
</dbReference>
<evidence type="ECO:0000256" key="4">
    <source>
        <dbReference type="SAM" id="MobiDB-lite"/>
    </source>
</evidence>
<feature type="region of interest" description="Disordered" evidence="4">
    <location>
        <begin position="1"/>
        <end position="21"/>
    </location>
</feature>
<evidence type="ECO:0000259" key="5">
    <source>
        <dbReference type="PROSITE" id="PS51736"/>
    </source>
</evidence>
<sequence length="247" mass="28276">MKRAEGYTRLSQSGAEDNIPTQGRLITDYCREHDELELQAIHNDGEHESGYDPDRDAYQSLIDRIRAGNVDAVVVKSLSRLGRDFDERMDLMITMRRRGVELHSHQRDRIDISDPWAAAKEAMLAAADDAKKQAEIEDAIEEIERRIDRGEYQGRPWTGTEFDDAGRYLVPAHNDEWDAVMEVVERWEESDGKVSKRGLARETGLSRGTVRRVIDRVDKYRALDDGAKIGWERRVVWPDEAPAPADD</sequence>
<evidence type="ECO:0000256" key="1">
    <source>
        <dbReference type="ARBA" id="ARBA00023125"/>
    </source>
</evidence>
<keyword evidence="1" id="KW-0238">DNA-binding</keyword>
<keyword evidence="7" id="KW-1185">Reference proteome</keyword>
<dbReference type="SMART" id="SM00857">
    <property type="entry name" value="Resolvase"/>
    <property type="match status" value="1"/>
</dbReference>
<dbReference type="PANTHER" id="PTHR30461">
    <property type="entry name" value="DNA-INVERTASE FROM LAMBDOID PROPHAGE"/>
    <property type="match status" value="1"/>
</dbReference>
<dbReference type="PROSITE" id="PS51736">
    <property type="entry name" value="RECOMBINASES_3"/>
    <property type="match status" value="1"/>
</dbReference>
<name>A0A0N0BMV7_9EURY</name>
<evidence type="ECO:0000256" key="2">
    <source>
        <dbReference type="ARBA" id="ARBA00023172"/>
    </source>
</evidence>
<dbReference type="CDD" id="cd00338">
    <property type="entry name" value="Ser_Recombinase"/>
    <property type="match status" value="1"/>
</dbReference>
<evidence type="ECO:0000313" key="6">
    <source>
        <dbReference type="EMBL" id="KOX91604.1"/>
    </source>
</evidence>
<accession>A0A0N0BMV7</accession>
<dbReference type="InterPro" id="IPR006119">
    <property type="entry name" value="Resolv_N"/>
</dbReference>